<keyword evidence="8 9" id="KW-0472">Membrane</keyword>
<dbReference type="FunFam" id="3.40.50.300:FF:000221">
    <property type="entry name" value="Multidrug ABC transporter ATP-binding protein"/>
    <property type="match status" value="1"/>
</dbReference>
<accession>A0A1F6WK95</accession>
<dbReference type="Gene3D" id="1.20.1560.10">
    <property type="entry name" value="ABC transporter type 1, transmembrane domain"/>
    <property type="match status" value="1"/>
</dbReference>
<comment type="subcellular location">
    <subcellularLocation>
        <location evidence="1">Cell membrane</location>
        <topology evidence="1">Multi-pass membrane protein</topology>
    </subcellularLocation>
</comment>
<dbReference type="AlphaFoldDB" id="A0A1F6WK95"/>
<dbReference type="Pfam" id="PF00664">
    <property type="entry name" value="ABC_membrane"/>
    <property type="match status" value="1"/>
</dbReference>
<evidence type="ECO:0000259" key="11">
    <source>
        <dbReference type="PROSITE" id="PS50929"/>
    </source>
</evidence>
<dbReference type="PANTHER" id="PTHR24221:SF654">
    <property type="entry name" value="ATP-BINDING CASSETTE SUB-FAMILY B MEMBER 6"/>
    <property type="match status" value="1"/>
</dbReference>
<dbReference type="InterPro" id="IPR003593">
    <property type="entry name" value="AAA+_ATPase"/>
</dbReference>
<dbReference type="SMART" id="SM00382">
    <property type="entry name" value="AAA"/>
    <property type="match status" value="1"/>
</dbReference>
<dbReference type="InterPro" id="IPR036640">
    <property type="entry name" value="ABC1_TM_sf"/>
</dbReference>
<dbReference type="GO" id="GO:0005524">
    <property type="term" value="F:ATP binding"/>
    <property type="evidence" value="ECO:0007669"/>
    <property type="project" value="UniProtKB-KW"/>
</dbReference>
<dbReference type="InterPro" id="IPR011527">
    <property type="entry name" value="ABC1_TM_dom"/>
</dbReference>
<evidence type="ECO:0000256" key="6">
    <source>
        <dbReference type="ARBA" id="ARBA00022840"/>
    </source>
</evidence>
<dbReference type="GO" id="GO:0140359">
    <property type="term" value="F:ABC-type transporter activity"/>
    <property type="evidence" value="ECO:0007669"/>
    <property type="project" value="InterPro"/>
</dbReference>
<dbReference type="EMBL" id="MFUH01000006">
    <property type="protein sequence ID" value="OGI82283.1"/>
    <property type="molecule type" value="Genomic_DNA"/>
</dbReference>
<dbReference type="Proteomes" id="UP000179880">
    <property type="component" value="Unassembled WGS sequence"/>
</dbReference>
<keyword evidence="3" id="KW-1003">Cell membrane</keyword>
<evidence type="ECO:0000256" key="9">
    <source>
        <dbReference type="SAM" id="Phobius"/>
    </source>
</evidence>
<keyword evidence="5" id="KW-0547">Nucleotide-binding</keyword>
<dbReference type="SUPFAM" id="SSF90123">
    <property type="entry name" value="ABC transporter transmembrane region"/>
    <property type="match status" value="1"/>
</dbReference>
<dbReference type="PROSITE" id="PS50893">
    <property type="entry name" value="ABC_TRANSPORTER_2"/>
    <property type="match status" value="1"/>
</dbReference>
<gene>
    <name evidence="12" type="ORF">A3B93_00085</name>
</gene>
<evidence type="ECO:0000256" key="3">
    <source>
        <dbReference type="ARBA" id="ARBA00022475"/>
    </source>
</evidence>
<evidence type="ECO:0000256" key="5">
    <source>
        <dbReference type="ARBA" id="ARBA00022741"/>
    </source>
</evidence>
<dbReference type="InterPro" id="IPR039421">
    <property type="entry name" value="Type_1_exporter"/>
</dbReference>
<dbReference type="GO" id="GO:0005886">
    <property type="term" value="C:plasma membrane"/>
    <property type="evidence" value="ECO:0007669"/>
    <property type="project" value="UniProtKB-SubCell"/>
</dbReference>
<feature type="transmembrane region" description="Helical" evidence="9">
    <location>
        <begin position="180"/>
        <end position="201"/>
    </location>
</feature>
<dbReference type="Pfam" id="PF00005">
    <property type="entry name" value="ABC_tran"/>
    <property type="match status" value="1"/>
</dbReference>
<feature type="transmembrane region" description="Helical" evidence="9">
    <location>
        <begin position="79"/>
        <end position="100"/>
    </location>
</feature>
<evidence type="ECO:0000256" key="7">
    <source>
        <dbReference type="ARBA" id="ARBA00022989"/>
    </source>
</evidence>
<dbReference type="InterPro" id="IPR027417">
    <property type="entry name" value="P-loop_NTPase"/>
</dbReference>
<dbReference type="PROSITE" id="PS00211">
    <property type="entry name" value="ABC_TRANSPORTER_1"/>
    <property type="match status" value="1"/>
</dbReference>
<sequence>MFSEINKIKRAILIVKSAFGEYRYQIFTLGILNLLGGVFEVIGINAIIPIFSIVAGGGATDPVSRAIERFFSYFHISYTVKYLIIFIVLMFVVKAAALFISKYISIKISADYEENTRSDLFKAMTKSGWPYLARQKAGYLDQILITDIRNSSVLLVHIGNAILIMTNLLVYGFLALNVSFVIAILAFILGGSVVLIFRPLFYKNALAYTEMVEKYKELSHFTSQIVSGMKAVKSSLAEEPVFQRSLKYFRRMKELSIRVNIFRSFSNVALQPIAIFFVLGIFAVFYKTQMFNFASFAVIVYAINRVFSNIDAIQTEIHIMVASVPHVRSILDYKKEADQNREKSEGSKLFKFEESLEFKNVGFSYLPAGQTLSDINFSISRGCMTGLIGPSGAGKSTLVDLLLRLLCPQNGVILADGENISNISLPEWRRNIAYVPQEPFLINDTIYNNITFFNPSLTAQDVEHASRTANIYDFIVSLPNGLETVVGERGLRLSGGERQRVVLARAIARNPQILILDEATSSLDNESELAIQKAIERLKGKMTIIIIAHRLSTVENSDKLIVLEGGVIRETGTPEELLKDKESYFFKTYNLRR</sequence>
<dbReference type="InterPro" id="IPR003439">
    <property type="entry name" value="ABC_transporter-like_ATP-bd"/>
</dbReference>
<organism evidence="12 13">
    <name type="scientific">Candidatus Nomurabacteria bacterium RIFCSPHIGHO2_02_FULL_42_24</name>
    <dbReference type="NCBI Taxonomy" id="1801757"/>
    <lineage>
        <taxon>Bacteria</taxon>
        <taxon>Candidatus Nomuraibacteriota</taxon>
    </lineage>
</organism>
<evidence type="ECO:0000256" key="4">
    <source>
        <dbReference type="ARBA" id="ARBA00022692"/>
    </source>
</evidence>
<feature type="domain" description="ABC transporter" evidence="10">
    <location>
        <begin position="356"/>
        <end position="590"/>
    </location>
</feature>
<feature type="transmembrane region" description="Helical" evidence="9">
    <location>
        <begin position="153"/>
        <end position="174"/>
    </location>
</feature>
<feature type="transmembrane region" description="Helical" evidence="9">
    <location>
        <begin position="261"/>
        <end position="284"/>
    </location>
</feature>
<dbReference type="Gene3D" id="3.40.50.300">
    <property type="entry name" value="P-loop containing nucleotide triphosphate hydrolases"/>
    <property type="match status" value="1"/>
</dbReference>
<feature type="domain" description="ABC transmembrane type-1" evidence="11">
    <location>
        <begin position="27"/>
        <end position="322"/>
    </location>
</feature>
<keyword evidence="4 9" id="KW-0812">Transmembrane</keyword>
<evidence type="ECO:0000313" key="12">
    <source>
        <dbReference type="EMBL" id="OGI82283.1"/>
    </source>
</evidence>
<keyword evidence="6" id="KW-0067">ATP-binding</keyword>
<reference evidence="12 13" key="1">
    <citation type="journal article" date="2016" name="Nat. Commun.">
        <title>Thousands of microbial genomes shed light on interconnected biogeochemical processes in an aquifer system.</title>
        <authorList>
            <person name="Anantharaman K."/>
            <person name="Brown C.T."/>
            <person name="Hug L.A."/>
            <person name="Sharon I."/>
            <person name="Castelle C.J."/>
            <person name="Probst A.J."/>
            <person name="Thomas B.C."/>
            <person name="Singh A."/>
            <person name="Wilkins M.J."/>
            <person name="Karaoz U."/>
            <person name="Brodie E.L."/>
            <person name="Williams K.H."/>
            <person name="Hubbard S.S."/>
            <person name="Banfield J.F."/>
        </authorList>
    </citation>
    <scope>NUCLEOTIDE SEQUENCE [LARGE SCALE GENOMIC DNA]</scope>
</reference>
<evidence type="ECO:0000256" key="1">
    <source>
        <dbReference type="ARBA" id="ARBA00004651"/>
    </source>
</evidence>
<dbReference type="PROSITE" id="PS50929">
    <property type="entry name" value="ABC_TM1F"/>
    <property type="match status" value="1"/>
</dbReference>
<evidence type="ECO:0000259" key="10">
    <source>
        <dbReference type="PROSITE" id="PS50893"/>
    </source>
</evidence>
<dbReference type="InterPro" id="IPR017871">
    <property type="entry name" value="ABC_transporter-like_CS"/>
</dbReference>
<dbReference type="GO" id="GO:0016887">
    <property type="term" value="F:ATP hydrolysis activity"/>
    <property type="evidence" value="ECO:0007669"/>
    <property type="project" value="InterPro"/>
</dbReference>
<dbReference type="SUPFAM" id="SSF52540">
    <property type="entry name" value="P-loop containing nucleoside triphosphate hydrolases"/>
    <property type="match status" value="1"/>
</dbReference>
<protein>
    <recommendedName>
        <fullName evidence="14">ABC transporter ATP-binding protein</fullName>
    </recommendedName>
</protein>
<evidence type="ECO:0000313" key="13">
    <source>
        <dbReference type="Proteomes" id="UP000179880"/>
    </source>
</evidence>
<keyword evidence="7 9" id="KW-1133">Transmembrane helix</keyword>
<evidence type="ECO:0000256" key="8">
    <source>
        <dbReference type="ARBA" id="ARBA00023136"/>
    </source>
</evidence>
<dbReference type="PANTHER" id="PTHR24221">
    <property type="entry name" value="ATP-BINDING CASSETTE SUB-FAMILY B"/>
    <property type="match status" value="1"/>
</dbReference>
<name>A0A1F6WK95_9BACT</name>
<proteinExistence type="predicted"/>
<feature type="transmembrane region" description="Helical" evidence="9">
    <location>
        <begin position="26"/>
        <end position="59"/>
    </location>
</feature>
<keyword evidence="2" id="KW-0813">Transport</keyword>
<comment type="caution">
    <text evidence="12">The sequence shown here is derived from an EMBL/GenBank/DDBJ whole genome shotgun (WGS) entry which is preliminary data.</text>
</comment>
<evidence type="ECO:0008006" key="14">
    <source>
        <dbReference type="Google" id="ProtNLM"/>
    </source>
</evidence>
<evidence type="ECO:0000256" key="2">
    <source>
        <dbReference type="ARBA" id="ARBA00022448"/>
    </source>
</evidence>